<proteinExistence type="predicted"/>
<name>A0A8S5NSE1_9CAUD</name>
<sequence>MSVATEIARIQTDRNTIRNKLIDFGLAESTSNLDALATAVDGIVNCGAVSAQVQEGDTYTIPKGYHNGAGTVSGVAGGGNYTLQSKTVTPTKKQQAITPDSGYYGLSDVTVGAIPEAYQDVSSVTAAAGDVLTGKIIVAADGTVTTGTMANNGAVSKTLTGKEPSYTIPKGYHAGTGTVSISPETKTVTPTTVQQTVSPTEGKVLSSVTVNAIPAQYVDTSSATATAAQILDGATAYAAGKLVEGVMPNNGAASKALDATTTSYTIPAGYHNGEGTVSVSLETKSATPTKSSQTISPTAGKLLSSVTVAAIPDTYQDVSGVTAVAADVLSGKTIVNAEGETVQGAMKNNGAVSGTIDGLTTTSYAVPAGYTSGGSVSLTGDIEEALAAI</sequence>
<protein>
    <submittedName>
        <fullName evidence="1">Tail protein</fullName>
    </submittedName>
</protein>
<evidence type="ECO:0000313" key="1">
    <source>
        <dbReference type="EMBL" id="DAD96963.1"/>
    </source>
</evidence>
<reference evidence="1" key="1">
    <citation type="journal article" date="2021" name="Proc. Natl. Acad. Sci. U.S.A.">
        <title>A Catalog of Tens of Thousands of Viruses from Human Metagenomes Reveals Hidden Associations with Chronic Diseases.</title>
        <authorList>
            <person name="Tisza M.J."/>
            <person name="Buck C.B."/>
        </authorList>
    </citation>
    <scope>NUCLEOTIDE SEQUENCE</scope>
    <source>
        <strain evidence="1">Ctr0w28</strain>
    </source>
</reference>
<accession>A0A8S5NSE1</accession>
<organism evidence="1">
    <name type="scientific">Myoviridae sp. ctr0w28</name>
    <dbReference type="NCBI Taxonomy" id="2826703"/>
    <lineage>
        <taxon>Viruses</taxon>
        <taxon>Duplodnaviria</taxon>
        <taxon>Heunggongvirae</taxon>
        <taxon>Uroviricota</taxon>
        <taxon>Caudoviricetes</taxon>
    </lineage>
</organism>
<dbReference type="EMBL" id="BK015227">
    <property type="protein sequence ID" value="DAD96963.1"/>
    <property type="molecule type" value="Genomic_DNA"/>
</dbReference>